<evidence type="ECO:0000256" key="1">
    <source>
        <dbReference type="SAM" id="MobiDB-lite"/>
    </source>
</evidence>
<dbReference type="PROSITE" id="PS51257">
    <property type="entry name" value="PROKAR_LIPOPROTEIN"/>
    <property type="match status" value="1"/>
</dbReference>
<evidence type="ECO:0000313" key="5">
    <source>
        <dbReference type="Proteomes" id="UP001363151"/>
    </source>
</evidence>
<feature type="chain" id="PRO_5046421514" evidence="3">
    <location>
        <begin position="20"/>
        <end position="196"/>
    </location>
</feature>
<keyword evidence="2" id="KW-1133">Transmembrane helix</keyword>
<evidence type="ECO:0000256" key="2">
    <source>
        <dbReference type="SAM" id="Phobius"/>
    </source>
</evidence>
<sequence>MKLITSTLGVALIVSCASASSVKTKTVRVVAPLLVGSVKAFPGFGGGAVQAAPAVPPNNGYPYPVQGNPYPYMMMPPPPAQKDWTDIVPILLLLAGFAFLFLKIQDNNNANDNRRYNGDGASDYRYLDGVRRDHVTAQIQTTAGRARMNDAVEALSPGPDVSGPNRGSNNGTTNNIHNDNSQNPVNADRGGAARQR</sequence>
<proteinExistence type="predicted"/>
<protein>
    <submittedName>
        <fullName evidence="4">Uncharacterized protein</fullName>
    </submittedName>
</protein>
<keyword evidence="3" id="KW-0732">Signal</keyword>
<keyword evidence="2" id="KW-0812">Transmembrane</keyword>
<reference evidence="4 5" key="1">
    <citation type="submission" date="2024-03" db="EMBL/GenBank/DDBJ databases">
        <title>Aureococcus anophagefferens CCMP1851 and Kratosvirus quantuckense: Draft genome of a second virus-susceptible host strain in the model system.</title>
        <authorList>
            <person name="Chase E."/>
            <person name="Truchon A.R."/>
            <person name="Schepens W."/>
            <person name="Wilhelm S.W."/>
        </authorList>
    </citation>
    <scope>NUCLEOTIDE SEQUENCE [LARGE SCALE GENOMIC DNA]</scope>
    <source>
        <strain evidence="4 5">CCMP1851</strain>
    </source>
</reference>
<keyword evidence="5" id="KW-1185">Reference proteome</keyword>
<feature type="region of interest" description="Disordered" evidence="1">
    <location>
        <begin position="153"/>
        <end position="196"/>
    </location>
</feature>
<organism evidence="4 5">
    <name type="scientific">Aureococcus anophagefferens</name>
    <name type="common">Harmful bloom alga</name>
    <dbReference type="NCBI Taxonomy" id="44056"/>
    <lineage>
        <taxon>Eukaryota</taxon>
        <taxon>Sar</taxon>
        <taxon>Stramenopiles</taxon>
        <taxon>Ochrophyta</taxon>
        <taxon>Pelagophyceae</taxon>
        <taxon>Pelagomonadales</taxon>
        <taxon>Pelagomonadaceae</taxon>
        <taxon>Aureococcus</taxon>
    </lineage>
</organism>
<comment type="caution">
    <text evidence="4">The sequence shown here is derived from an EMBL/GenBank/DDBJ whole genome shotgun (WGS) entry which is preliminary data.</text>
</comment>
<feature type="compositionally biased region" description="Low complexity" evidence="1">
    <location>
        <begin position="167"/>
        <end position="181"/>
    </location>
</feature>
<dbReference type="EMBL" id="JBBJCI010000285">
    <property type="protein sequence ID" value="KAK7236277.1"/>
    <property type="molecule type" value="Genomic_DNA"/>
</dbReference>
<name>A0ABR1FRE2_AURAN</name>
<feature type="transmembrane region" description="Helical" evidence="2">
    <location>
        <begin position="84"/>
        <end position="102"/>
    </location>
</feature>
<keyword evidence="2" id="KW-0472">Membrane</keyword>
<gene>
    <name evidence="4" type="ORF">SO694_00061196</name>
</gene>
<evidence type="ECO:0000256" key="3">
    <source>
        <dbReference type="SAM" id="SignalP"/>
    </source>
</evidence>
<dbReference type="Proteomes" id="UP001363151">
    <property type="component" value="Unassembled WGS sequence"/>
</dbReference>
<feature type="signal peptide" evidence="3">
    <location>
        <begin position="1"/>
        <end position="19"/>
    </location>
</feature>
<evidence type="ECO:0000313" key="4">
    <source>
        <dbReference type="EMBL" id="KAK7236277.1"/>
    </source>
</evidence>
<accession>A0ABR1FRE2</accession>